<dbReference type="EMBL" id="BDCO01000003">
    <property type="protein sequence ID" value="GAT35245.1"/>
    <property type="molecule type" value="Genomic_DNA"/>
</dbReference>
<comment type="caution">
    <text evidence="1">The sequence shown here is derived from an EMBL/GenBank/DDBJ whole genome shotgun (WGS) entry which is preliminary data.</text>
</comment>
<dbReference type="STRING" id="690879.TSACC_3309"/>
<reference evidence="2" key="1">
    <citation type="journal article" date="2017" name="Genome Announc.">
        <title>Draft Genome Sequence of Terrimicrobium sacchariphilum NM-5T, a Facultative Anaerobic Soil Bacterium of the Class Spartobacteria.</title>
        <authorList>
            <person name="Qiu Y.L."/>
            <person name="Tourlousse D.M."/>
            <person name="Matsuura N."/>
            <person name="Ohashi A."/>
            <person name="Sekiguchi Y."/>
        </authorList>
    </citation>
    <scope>NUCLEOTIDE SEQUENCE [LARGE SCALE GENOMIC DNA]</scope>
    <source>
        <strain evidence="2">NM-5</strain>
    </source>
</reference>
<organism evidence="1 2">
    <name type="scientific">Terrimicrobium sacchariphilum</name>
    <dbReference type="NCBI Taxonomy" id="690879"/>
    <lineage>
        <taxon>Bacteria</taxon>
        <taxon>Pseudomonadati</taxon>
        <taxon>Verrucomicrobiota</taxon>
        <taxon>Terrimicrobiia</taxon>
        <taxon>Terrimicrobiales</taxon>
        <taxon>Terrimicrobiaceae</taxon>
        <taxon>Terrimicrobium</taxon>
    </lineage>
</organism>
<accession>A0A146GCE6</accession>
<evidence type="ECO:0000313" key="2">
    <source>
        <dbReference type="Proteomes" id="UP000076023"/>
    </source>
</evidence>
<dbReference type="InParanoid" id="A0A146GCE6"/>
<keyword evidence="2" id="KW-1185">Reference proteome</keyword>
<gene>
    <name evidence="1" type="ORF">TSACC_3309</name>
</gene>
<evidence type="ECO:0000313" key="1">
    <source>
        <dbReference type="EMBL" id="GAT35245.1"/>
    </source>
</evidence>
<protein>
    <submittedName>
        <fullName evidence="1">Uncharacterized protein</fullName>
    </submittedName>
</protein>
<name>A0A146GCE6_TERSA</name>
<sequence>MQLHRVSVKPEANANSVPDMDEKLFEAIFCYQGAKLVCSTILQR</sequence>
<proteinExistence type="predicted"/>
<dbReference type="Proteomes" id="UP000076023">
    <property type="component" value="Unassembled WGS sequence"/>
</dbReference>
<dbReference type="AlphaFoldDB" id="A0A146GCE6"/>